<dbReference type="SUPFAM" id="SSF51556">
    <property type="entry name" value="Metallo-dependent hydrolases"/>
    <property type="match status" value="1"/>
</dbReference>
<accession>A0ABT3TFY1</accession>
<dbReference type="InterPro" id="IPR011059">
    <property type="entry name" value="Metal-dep_hydrolase_composite"/>
</dbReference>
<dbReference type="PANTHER" id="PTHR11647:SF1">
    <property type="entry name" value="COLLAPSIN RESPONSE MEDIATOR PROTEIN"/>
    <property type="match status" value="1"/>
</dbReference>
<dbReference type="Proteomes" id="UP001143362">
    <property type="component" value="Unassembled WGS sequence"/>
</dbReference>
<evidence type="ECO:0000313" key="2">
    <source>
        <dbReference type="EMBL" id="MCX2980686.1"/>
    </source>
</evidence>
<gene>
    <name evidence="2" type="ORF">EYC98_07320</name>
</gene>
<proteinExistence type="predicted"/>
<evidence type="ECO:0000259" key="1">
    <source>
        <dbReference type="Pfam" id="PF07969"/>
    </source>
</evidence>
<dbReference type="InterPro" id="IPR013108">
    <property type="entry name" value="Amidohydro_3"/>
</dbReference>
<dbReference type="InterPro" id="IPR023100">
    <property type="entry name" value="D-aminoacylase_insert_dom_sf"/>
</dbReference>
<reference evidence="2" key="1">
    <citation type="submission" date="2019-02" db="EMBL/GenBank/DDBJ databases">
        <authorList>
            <person name="Li S.-H."/>
        </authorList>
    </citation>
    <scope>NUCLEOTIDE SEQUENCE</scope>
    <source>
        <strain evidence="2">IMCC14734</strain>
    </source>
</reference>
<dbReference type="InterPro" id="IPR032466">
    <property type="entry name" value="Metal_Hydrolase"/>
</dbReference>
<sequence length="551" mass="60095">MVIRHHSLNFHVGAKLMKKLAVDGRFYKGRGLAFAHWLRKPLLLLMAGMLAMVTHASDYALVINHGRVIDPESGLDATRHIGVRDGTIVAVSTAPLVGDITIDATGLVVAPGFIDLHTHSPTQLGQYYQAFDGVTTALELEAGHYPLQSYGAQISSEAMINFGASAGYIGMRLFEKNGLVMSGGIGQPKPEGYKGWKTALVNLIWGNDAALAPTLRETANLQELSQLRNLLETDLAQGALGVGLALDYISEAVGDAEIAMIFQVAAQAGVPVFVHVRRGIDGDPAGLREVISLAAQYDTSVHVCHISHNAISNLDLFLVEVAAAQEQGVDITTEVLPYNAGSALISSAVFSRDWQTIFNIDYADVEWAATGERFDKAMWDDYRADHPQGQVIHHYLEEAWTQRAVIEPGVIVVSDLLPMESKDKNVAPHNGAFSKVLGRYVREEQLLDLSTALGKMTILPARRLEHFAEAFRRKGRIQLAMDADITIFDPLTIMDNATYQQPYREADGIAYVIVNGHAIIAEGKRVENSFPGKRILATSSDSTNQGKIHDR</sequence>
<feature type="domain" description="Amidohydrolase 3" evidence="1">
    <location>
        <begin position="101"/>
        <end position="517"/>
    </location>
</feature>
<protein>
    <submittedName>
        <fullName evidence="2">D-glutamate deacylase</fullName>
    </submittedName>
</protein>
<dbReference type="Gene3D" id="3.30.1490.130">
    <property type="entry name" value="D-aminoacylase. Domain 3"/>
    <property type="match status" value="1"/>
</dbReference>
<dbReference type="Pfam" id="PF07969">
    <property type="entry name" value="Amidohydro_3"/>
    <property type="match status" value="1"/>
</dbReference>
<comment type="caution">
    <text evidence="2">The sequence shown here is derived from an EMBL/GenBank/DDBJ whole genome shotgun (WGS) entry which is preliminary data.</text>
</comment>
<dbReference type="SUPFAM" id="SSF51338">
    <property type="entry name" value="Composite domain of metallo-dependent hydrolases"/>
    <property type="match status" value="1"/>
</dbReference>
<dbReference type="InterPro" id="IPR050378">
    <property type="entry name" value="Metallo-dep_Hydrolases_sf"/>
</dbReference>
<organism evidence="2 3">
    <name type="scientific">Candidatus Litorirhabdus singularis</name>
    <dbReference type="NCBI Taxonomy" id="2518993"/>
    <lineage>
        <taxon>Bacteria</taxon>
        <taxon>Pseudomonadati</taxon>
        <taxon>Pseudomonadota</taxon>
        <taxon>Gammaproteobacteria</taxon>
        <taxon>Cellvibrionales</taxon>
        <taxon>Halieaceae</taxon>
        <taxon>Candidatus Litorirhabdus</taxon>
    </lineage>
</organism>
<dbReference type="NCBIfam" id="NF006560">
    <property type="entry name" value="PRK09061.1"/>
    <property type="match status" value="1"/>
</dbReference>
<keyword evidence="3" id="KW-1185">Reference proteome</keyword>
<name>A0ABT3TFY1_9GAMM</name>
<dbReference type="EMBL" id="SHNN01000001">
    <property type="protein sequence ID" value="MCX2980686.1"/>
    <property type="molecule type" value="Genomic_DNA"/>
</dbReference>
<dbReference type="Gene3D" id="2.30.40.10">
    <property type="entry name" value="Urease, subunit C, domain 1"/>
    <property type="match status" value="1"/>
</dbReference>
<dbReference type="Gene3D" id="3.20.20.140">
    <property type="entry name" value="Metal-dependent hydrolases"/>
    <property type="match status" value="1"/>
</dbReference>
<evidence type="ECO:0000313" key="3">
    <source>
        <dbReference type="Proteomes" id="UP001143362"/>
    </source>
</evidence>
<dbReference type="PANTHER" id="PTHR11647">
    <property type="entry name" value="HYDRANTOINASE/DIHYDROPYRIMIDINASE FAMILY MEMBER"/>
    <property type="match status" value="1"/>
</dbReference>